<dbReference type="InterPro" id="IPR004399">
    <property type="entry name" value="HMP/HMP-P_kinase_dom"/>
</dbReference>
<feature type="binding site" evidence="13">
    <location>
        <begin position="453"/>
        <end position="455"/>
    </location>
    <ligand>
        <name>2-[(2R,5Z)-2-carboxy-4-methylthiazol-5(2H)-ylidene]ethyl phosphate</name>
        <dbReference type="ChEBI" id="CHEBI:62899"/>
    </ligand>
</feature>
<feature type="domain" description="Thiamine phosphate synthase/TenI" evidence="14">
    <location>
        <begin position="340"/>
        <end position="509"/>
    </location>
</feature>
<feature type="binding site" evidence="13">
    <location>
        <position position="389"/>
    </location>
    <ligand>
        <name>Mg(2+)</name>
        <dbReference type="ChEBI" id="CHEBI:18420"/>
    </ligand>
</feature>
<dbReference type="GO" id="GO:0009229">
    <property type="term" value="P:thiamine diphosphate biosynthetic process"/>
    <property type="evidence" value="ECO:0007669"/>
    <property type="project" value="UniProtKB-UniRule"/>
</dbReference>
<dbReference type="GO" id="GO:0008902">
    <property type="term" value="F:hydroxymethylpyrimidine kinase activity"/>
    <property type="evidence" value="ECO:0007669"/>
    <property type="project" value="TreeGrafter"/>
</dbReference>
<keyword evidence="4" id="KW-0547">Nucleotide-binding</keyword>
<dbReference type="HAMAP" id="MF_00097">
    <property type="entry name" value="TMP_synthase"/>
    <property type="match status" value="1"/>
</dbReference>
<gene>
    <name evidence="13 16" type="primary">thiE</name>
    <name evidence="16" type="ORF">NAF29_15615</name>
</gene>
<accession>A0AA42B8N6</accession>
<dbReference type="FunFam" id="3.20.20.70:FF:000064">
    <property type="entry name" value="Thiamine-phosphate synthase"/>
    <property type="match status" value="1"/>
</dbReference>
<dbReference type="GO" id="GO:0005829">
    <property type="term" value="C:cytosol"/>
    <property type="evidence" value="ECO:0007669"/>
    <property type="project" value="TreeGrafter"/>
</dbReference>
<feature type="binding site" evidence="13">
    <location>
        <position position="456"/>
    </location>
    <ligand>
        <name>4-amino-2-methyl-5-(diphosphooxymethyl)pyrimidine</name>
        <dbReference type="ChEBI" id="CHEBI:57841"/>
    </ligand>
</feature>
<dbReference type="GO" id="GO:0004789">
    <property type="term" value="F:thiamine-phosphate diphosphorylase activity"/>
    <property type="evidence" value="ECO:0007669"/>
    <property type="project" value="UniProtKB-UniRule"/>
</dbReference>
<sequence>MSWIPHTVIQPYQVLSQRTSIVWTIGGSDSGAGAGIQADIQAINGLRARDAAPGSTLAVAQACSIITTVTAQNSESTSDVLAVPLDMLEQQWMQLLADMPPAVIKISLLASPSQVEWLADQLDSWPAGLPRPLVIYDPVAIASSGDVLTAEPILESVKQELLRHIDVLTPNSHEVLAMTGIALLFSGDMQRAYDKFREYGVKSVLFKGGHIGQLMDVELTETHVMDAWSNGDCWRYCLSAKVETKHGHGTGCSFAAALASGLAQGYALEDAFAIAHAYVQQGLKAAVAQGKGPGPVLHLGWPTHWQDFPRTANDLCELDLPTQGFAPCPSDLGLYPVVNSPEWLERLLQLGVKTIQLRAKDLSDGAAEPLVIRAIELGRKYQARVFINDYWRLAIKHQAYGVHLGQEDLDDANIEEIASAGIRIGLSTHGYFEMLRAAALKPSYLAVGHIYPTTTKNMPSTPQGLTKLQQQVSLLKSVLPTVAIGGIDWPRAKQVRATGVASIAVVRALTQAEDVEVATAQWLGLVGAGALQ</sequence>
<dbReference type="InterPro" id="IPR029056">
    <property type="entry name" value="Ribokinase-like"/>
</dbReference>
<dbReference type="Proteomes" id="UP001165393">
    <property type="component" value="Unassembled WGS sequence"/>
</dbReference>
<dbReference type="NCBIfam" id="NF002904">
    <property type="entry name" value="PRK03512.1"/>
    <property type="match status" value="1"/>
</dbReference>
<dbReference type="EC" id="2.5.1.3" evidence="13"/>
<evidence type="ECO:0000256" key="6">
    <source>
        <dbReference type="ARBA" id="ARBA00022840"/>
    </source>
</evidence>
<evidence type="ECO:0000256" key="4">
    <source>
        <dbReference type="ARBA" id="ARBA00022741"/>
    </source>
</evidence>
<dbReference type="RefSeq" id="WP_251262553.1">
    <property type="nucleotide sequence ID" value="NZ_JAMQGP010000008.1"/>
</dbReference>
<feature type="binding site" evidence="13">
    <location>
        <position position="408"/>
    </location>
    <ligand>
        <name>Mg(2+)</name>
        <dbReference type="ChEBI" id="CHEBI:18420"/>
    </ligand>
</feature>
<organism evidence="16 17">
    <name type="scientific">Echinimonas agarilytica</name>
    <dbReference type="NCBI Taxonomy" id="1215918"/>
    <lineage>
        <taxon>Bacteria</taxon>
        <taxon>Pseudomonadati</taxon>
        <taxon>Pseudomonadota</taxon>
        <taxon>Gammaproteobacteria</taxon>
        <taxon>Alteromonadales</taxon>
        <taxon>Echinimonadaceae</taxon>
        <taxon>Echinimonas</taxon>
    </lineage>
</organism>
<feature type="binding site" evidence="13">
    <location>
        <position position="388"/>
    </location>
    <ligand>
        <name>4-amino-2-methyl-5-(diphosphooxymethyl)pyrimidine</name>
        <dbReference type="ChEBI" id="CHEBI:57841"/>
    </ligand>
</feature>
<dbReference type="CDD" id="cd00564">
    <property type="entry name" value="TMP_TenI"/>
    <property type="match status" value="1"/>
</dbReference>
<evidence type="ECO:0000256" key="10">
    <source>
        <dbReference type="ARBA" id="ARBA00047334"/>
    </source>
</evidence>
<dbReference type="InterPro" id="IPR013785">
    <property type="entry name" value="Aldolase_TIM"/>
</dbReference>
<keyword evidence="2 13" id="KW-0808">Transferase</keyword>
<dbReference type="PANTHER" id="PTHR20858:SF17">
    <property type="entry name" value="HYDROXYMETHYLPYRIMIDINE_PHOSPHOMETHYLPYRIMIDINE KINASE THI20-RELATED"/>
    <property type="match status" value="1"/>
</dbReference>
<dbReference type="InterPro" id="IPR036206">
    <property type="entry name" value="ThiamineP_synth_sf"/>
</dbReference>
<protein>
    <recommendedName>
        <fullName evidence="13">Thiamine-phosphate synthase</fullName>
        <shortName evidence="13">TP synthase</shortName>
        <shortName evidence="13">TPS</shortName>
        <ecNumber evidence="13">2.5.1.3</ecNumber>
    </recommendedName>
    <alternativeName>
        <fullName evidence="13">Thiamine-phosphate pyrophosphorylase</fullName>
        <shortName evidence="13">TMP pyrophosphorylase</shortName>
        <shortName evidence="13">TMP-PPase</shortName>
    </alternativeName>
</protein>
<feature type="binding site" evidence="13">
    <location>
        <begin position="356"/>
        <end position="360"/>
    </location>
    <ligand>
        <name>4-amino-2-methyl-5-(diphosphooxymethyl)pyrimidine</name>
        <dbReference type="ChEBI" id="CHEBI:57841"/>
    </ligand>
</feature>
<evidence type="ECO:0000259" key="14">
    <source>
        <dbReference type="Pfam" id="PF02581"/>
    </source>
</evidence>
<dbReference type="EMBL" id="JAMQGP010000008">
    <property type="protein sequence ID" value="MCM2681082.1"/>
    <property type="molecule type" value="Genomic_DNA"/>
</dbReference>
<name>A0AA42B8N6_9GAMM</name>
<keyword evidence="17" id="KW-1185">Reference proteome</keyword>
<comment type="catalytic activity">
    <reaction evidence="10 13">
        <text>4-methyl-5-(2-phosphooxyethyl)-thiazole + 4-amino-2-methyl-5-(diphosphooxymethyl)pyrimidine + H(+) = thiamine phosphate + diphosphate</text>
        <dbReference type="Rhea" id="RHEA:22328"/>
        <dbReference type="ChEBI" id="CHEBI:15378"/>
        <dbReference type="ChEBI" id="CHEBI:33019"/>
        <dbReference type="ChEBI" id="CHEBI:37575"/>
        <dbReference type="ChEBI" id="CHEBI:57841"/>
        <dbReference type="ChEBI" id="CHEBI:58296"/>
        <dbReference type="EC" id="2.5.1.3"/>
    </reaction>
</comment>
<dbReference type="GO" id="GO:0009228">
    <property type="term" value="P:thiamine biosynthetic process"/>
    <property type="evidence" value="ECO:0007669"/>
    <property type="project" value="UniProtKB-KW"/>
</dbReference>
<dbReference type="GO" id="GO:0005524">
    <property type="term" value="F:ATP binding"/>
    <property type="evidence" value="ECO:0007669"/>
    <property type="project" value="UniProtKB-KW"/>
</dbReference>
<dbReference type="InterPro" id="IPR034291">
    <property type="entry name" value="TMP_synthase"/>
</dbReference>
<dbReference type="Pfam" id="PF02581">
    <property type="entry name" value="TMP-TENI"/>
    <property type="match status" value="1"/>
</dbReference>
<evidence type="ECO:0000256" key="2">
    <source>
        <dbReference type="ARBA" id="ARBA00022679"/>
    </source>
</evidence>
<keyword evidence="8 13" id="KW-0784">Thiamine biosynthesis</keyword>
<evidence type="ECO:0000259" key="15">
    <source>
        <dbReference type="Pfam" id="PF08543"/>
    </source>
</evidence>
<comment type="pathway">
    <text evidence="1 13">Cofactor biosynthesis; thiamine diphosphate biosynthesis; thiamine phosphate from 4-amino-2-methyl-5-diphosphomethylpyrimidine and 4-methyl-5-(2-phosphoethyl)-thiazole: step 1/1.</text>
</comment>
<dbReference type="SUPFAM" id="SSF51391">
    <property type="entry name" value="Thiamin phosphate synthase"/>
    <property type="match status" value="1"/>
</dbReference>
<feature type="binding site" evidence="13">
    <location>
        <position position="486"/>
    </location>
    <ligand>
        <name>2-[(2R,5Z)-2-carboxy-4-methylthiazol-5(2H)-ylidene]ethyl phosphate</name>
        <dbReference type="ChEBI" id="CHEBI:62899"/>
    </ligand>
</feature>
<dbReference type="GO" id="GO:0000287">
    <property type="term" value="F:magnesium ion binding"/>
    <property type="evidence" value="ECO:0007669"/>
    <property type="project" value="UniProtKB-UniRule"/>
</dbReference>
<dbReference type="Pfam" id="PF08543">
    <property type="entry name" value="Phos_pyr_kin"/>
    <property type="match status" value="1"/>
</dbReference>
<dbReference type="AlphaFoldDB" id="A0AA42B8N6"/>
<dbReference type="GO" id="GO:0008972">
    <property type="term" value="F:phosphomethylpyrimidine kinase activity"/>
    <property type="evidence" value="ECO:0007669"/>
    <property type="project" value="InterPro"/>
</dbReference>
<dbReference type="CDD" id="cd01169">
    <property type="entry name" value="HMPP_kinase"/>
    <property type="match status" value="1"/>
</dbReference>
<comment type="similarity">
    <text evidence="13">Belongs to the thiamine-phosphate synthase family.</text>
</comment>
<keyword evidence="9" id="KW-0511">Multifunctional enzyme</keyword>
<dbReference type="SUPFAM" id="SSF53613">
    <property type="entry name" value="Ribokinase-like"/>
    <property type="match status" value="1"/>
</dbReference>
<comment type="function">
    <text evidence="13">Condenses 4-methyl-5-(beta-hydroxyethyl)thiazole monophosphate (THZ-P) and 2-methyl-4-amino-5-hydroxymethyl pyrimidine pyrophosphate (HMP-PP) to form thiamine monophosphate (TMP).</text>
</comment>
<evidence type="ECO:0000256" key="9">
    <source>
        <dbReference type="ARBA" id="ARBA00023268"/>
    </source>
</evidence>
<evidence type="ECO:0000256" key="1">
    <source>
        <dbReference type="ARBA" id="ARBA00005165"/>
    </source>
</evidence>
<keyword evidence="6" id="KW-0067">ATP-binding</keyword>
<comment type="caution">
    <text evidence="13">Lacks conserved residue(s) required for the propagation of feature annotation.</text>
</comment>
<dbReference type="InterPro" id="IPR022998">
    <property type="entry name" value="ThiamineP_synth_TenI"/>
</dbReference>
<evidence type="ECO:0000256" key="5">
    <source>
        <dbReference type="ARBA" id="ARBA00022777"/>
    </source>
</evidence>
<evidence type="ECO:0000313" key="17">
    <source>
        <dbReference type="Proteomes" id="UP001165393"/>
    </source>
</evidence>
<dbReference type="Gene3D" id="3.40.1190.20">
    <property type="match status" value="1"/>
</dbReference>
<evidence type="ECO:0000256" key="13">
    <source>
        <dbReference type="HAMAP-Rule" id="MF_00097"/>
    </source>
</evidence>
<evidence type="ECO:0000256" key="12">
    <source>
        <dbReference type="ARBA" id="ARBA00047883"/>
    </source>
</evidence>
<evidence type="ECO:0000256" key="8">
    <source>
        <dbReference type="ARBA" id="ARBA00022977"/>
    </source>
</evidence>
<comment type="caution">
    <text evidence="16">The sequence shown here is derived from an EMBL/GenBank/DDBJ whole genome shotgun (WGS) entry which is preliminary data.</text>
</comment>
<feature type="binding site" evidence="13">
    <location>
        <position position="427"/>
    </location>
    <ligand>
        <name>4-amino-2-methyl-5-(diphosphooxymethyl)pyrimidine</name>
        <dbReference type="ChEBI" id="CHEBI:57841"/>
    </ligand>
</feature>
<evidence type="ECO:0000256" key="11">
    <source>
        <dbReference type="ARBA" id="ARBA00047851"/>
    </source>
</evidence>
<comment type="catalytic activity">
    <reaction evidence="11 13">
        <text>2-(2-carboxy-4-methylthiazol-5-yl)ethyl phosphate + 4-amino-2-methyl-5-(diphosphooxymethyl)pyrimidine + 2 H(+) = thiamine phosphate + CO2 + diphosphate</text>
        <dbReference type="Rhea" id="RHEA:47848"/>
        <dbReference type="ChEBI" id="CHEBI:15378"/>
        <dbReference type="ChEBI" id="CHEBI:16526"/>
        <dbReference type="ChEBI" id="CHEBI:33019"/>
        <dbReference type="ChEBI" id="CHEBI:37575"/>
        <dbReference type="ChEBI" id="CHEBI:57841"/>
        <dbReference type="ChEBI" id="CHEBI:62890"/>
        <dbReference type="EC" id="2.5.1.3"/>
    </reaction>
</comment>
<comment type="catalytic activity">
    <reaction evidence="12 13">
        <text>2-[(2R,5Z)-2-carboxy-4-methylthiazol-5(2H)-ylidene]ethyl phosphate + 4-amino-2-methyl-5-(diphosphooxymethyl)pyrimidine + 2 H(+) = thiamine phosphate + CO2 + diphosphate</text>
        <dbReference type="Rhea" id="RHEA:47844"/>
        <dbReference type="ChEBI" id="CHEBI:15378"/>
        <dbReference type="ChEBI" id="CHEBI:16526"/>
        <dbReference type="ChEBI" id="CHEBI:33019"/>
        <dbReference type="ChEBI" id="CHEBI:37575"/>
        <dbReference type="ChEBI" id="CHEBI:57841"/>
        <dbReference type="ChEBI" id="CHEBI:62899"/>
        <dbReference type="EC" id="2.5.1.3"/>
    </reaction>
</comment>
<dbReference type="Gene3D" id="3.20.20.70">
    <property type="entry name" value="Aldolase class I"/>
    <property type="match status" value="1"/>
</dbReference>
<reference evidence="16 17" key="1">
    <citation type="journal article" date="2013" name="Antonie Van Leeuwenhoek">
        <title>Echinimonas agarilytica gen. nov., sp. nov., a new gammaproteobacterium isolated from the sea urchin Strongylocentrotus intermedius.</title>
        <authorList>
            <person name="Nedashkovskaya O.I."/>
            <person name="Stenkova A.M."/>
            <person name="Zhukova N.V."/>
            <person name="Van Trappen S."/>
            <person name="Lee J.S."/>
            <person name="Kim S.B."/>
        </authorList>
    </citation>
    <scope>NUCLEOTIDE SEQUENCE [LARGE SCALE GENOMIC DNA]</scope>
    <source>
        <strain evidence="16 17">KMM 6351</strain>
    </source>
</reference>
<evidence type="ECO:0000313" key="16">
    <source>
        <dbReference type="EMBL" id="MCM2681082.1"/>
    </source>
</evidence>
<keyword evidence="3 13" id="KW-0479">Metal-binding</keyword>
<keyword evidence="5" id="KW-0418">Kinase</keyword>
<proteinExistence type="inferred from homology"/>
<feature type="domain" description="Pyridoxamine kinase/Phosphomethylpyrimidine kinase" evidence="15">
    <location>
        <begin position="29"/>
        <end position="296"/>
    </location>
</feature>
<dbReference type="InterPro" id="IPR013749">
    <property type="entry name" value="PM/HMP-P_kinase-1"/>
</dbReference>
<evidence type="ECO:0000256" key="3">
    <source>
        <dbReference type="ARBA" id="ARBA00022723"/>
    </source>
</evidence>
<dbReference type="PANTHER" id="PTHR20858">
    <property type="entry name" value="PHOSPHOMETHYLPYRIMIDINE KINASE"/>
    <property type="match status" value="1"/>
</dbReference>
<comment type="cofactor">
    <cofactor evidence="13">
        <name>Mg(2+)</name>
        <dbReference type="ChEBI" id="CHEBI:18420"/>
    </cofactor>
    <text evidence="13">Binds 1 Mg(2+) ion per subunit.</text>
</comment>
<evidence type="ECO:0000256" key="7">
    <source>
        <dbReference type="ARBA" id="ARBA00022842"/>
    </source>
</evidence>
<dbReference type="NCBIfam" id="TIGR00693">
    <property type="entry name" value="thiE"/>
    <property type="match status" value="1"/>
</dbReference>
<keyword evidence="7 13" id="KW-0460">Magnesium</keyword>